<evidence type="ECO:0000256" key="2">
    <source>
        <dbReference type="ARBA" id="ARBA00022692"/>
    </source>
</evidence>
<evidence type="ECO:0000256" key="1">
    <source>
        <dbReference type="ARBA" id="ARBA00004141"/>
    </source>
</evidence>
<reference evidence="6" key="1">
    <citation type="submission" date="2022-06" db="EMBL/GenBank/DDBJ databases">
        <title>Rothia sp. isolated from sandalwood seedling.</title>
        <authorList>
            <person name="Tuikhar N."/>
            <person name="Kirdat K."/>
            <person name="Thorat V."/>
            <person name="Swetha P."/>
            <person name="Padma S."/>
            <person name="Sundararaj R."/>
            <person name="Yadav A."/>
        </authorList>
    </citation>
    <scope>NUCLEOTIDE SEQUENCE</scope>
    <source>
        <strain evidence="6">AR01</strain>
    </source>
</reference>
<dbReference type="GO" id="GO:0016020">
    <property type="term" value="C:membrane"/>
    <property type="evidence" value="ECO:0007669"/>
    <property type="project" value="UniProtKB-SubCell"/>
</dbReference>
<feature type="transmembrane region" description="Helical" evidence="5">
    <location>
        <begin position="182"/>
        <end position="201"/>
    </location>
</feature>
<comment type="subcellular location">
    <subcellularLocation>
        <location evidence="1">Membrane</location>
        <topology evidence="1">Multi-pass membrane protein</topology>
    </subcellularLocation>
</comment>
<dbReference type="PANTHER" id="PTHR47547:SF1">
    <property type="entry name" value="ASPARTATE-PROTON SYMPORTER"/>
    <property type="match status" value="1"/>
</dbReference>
<dbReference type="Gene3D" id="1.20.1740.10">
    <property type="entry name" value="Amino acid/polyamine transporter I"/>
    <property type="match status" value="1"/>
</dbReference>
<proteinExistence type="predicted"/>
<gene>
    <name evidence="6" type="ORF">NBM05_03990</name>
</gene>
<feature type="transmembrane region" description="Helical" evidence="5">
    <location>
        <begin position="252"/>
        <end position="280"/>
    </location>
</feature>
<feature type="transmembrane region" description="Helical" evidence="5">
    <location>
        <begin position="365"/>
        <end position="384"/>
    </location>
</feature>
<dbReference type="EMBL" id="JANAFB010000006">
    <property type="protein sequence ID" value="MCP3425208.1"/>
    <property type="molecule type" value="Genomic_DNA"/>
</dbReference>
<dbReference type="Proteomes" id="UP001139502">
    <property type="component" value="Unassembled WGS sequence"/>
</dbReference>
<evidence type="ECO:0000313" key="6">
    <source>
        <dbReference type="EMBL" id="MCP3425208.1"/>
    </source>
</evidence>
<dbReference type="InterPro" id="IPR002293">
    <property type="entry name" value="AA/rel_permease1"/>
</dbReference>
<accession>A0A9X2HHY3</accession>
<evidence type="ECO:0000256" key="5">
    <source>
        <dbReference type="SAM" id="Phobius"/>
    </source>
</evidence>
<feature type="transmembrane region" description="Helical" evidence="5">
    <location>
        <begin position="150"/>
        <end position="170"/>
    </location>
</feature>
<name>A0A9X2HHY3_9MICC</name>
<dbReference type="Pfam" id="PF13520">
    <property type="entry name" value="AA_permease_2"/>
    <property type="match status" value="1"/>
</dbReference>
<comment type="caution">
    <text evidence="6">The sequence shown here is derived from an EMBL/GenBank/DDBJ whole genome shotgun (WGS) entry which is preliminary data.</text>
</comment>
<dbReference type="InterPro" id="IPR052962">
    <property type="entry name" value="AA_Transporter_AGT"/>
</dbReference>
<protein>
    <submittedName>
        <fullName evidence="6">APC family permease</fullName>
    </submittedName>
</protein>
<dbReference type="PANTHER" id="PTHR47547">
    <property type="match status" value="1"/>
</dbReference>
<evidence type="ECO:0000256" key="3">
    <source>
        <dbReference type="ARBA" id="ARBA00022989"/>
    </source>
</evidence>
<feature type="transmembrane region" description="Helical" evidence="5">
    <location>
        <begin position="482"/>
        <end position="505"/>
    </location>
</feature>
<evidence type="ECO:0000313" key="7">
    <source>
        <dbReference type="Proteomes" id="UP001139502"/>
    </source>
</evidence>
<keyword evidence="4 5" id="KW-0472">Membrane</keyword>
<organism evidence="6 7">
    <name type="scientific">Rothia santali</name>
    <dbReference type="NCBI Taxonomy" id="2949643"/>
    <lineage>
        <taxon>Bacteria</taxon>
        <taxon>Bacillati</taxon>
        <taxon>Actinomycetota</taxon>
        <taxon>Actinomycetes</taxon>
        <taxon>Micrococcales</taxon>
        <taxon>Micrococcaceae</taxon>
        <taxon>Rothia</taxon>
    </lineage>
</organism>
<feature type="transmembrane region" description="Helical" evidence="5">
    <location>
        <begin position="58"/>
        <end position="78"/>
    </location>
</feature>
<feature type="transmembrane region" description="Helical" evidence="5">
    <location>
        <begin position="26"/>
        <end position="46"/>
    </location>
</feature>
<evidence type="ECO:0000256" key="4">
    <source>
        <dbReference type="ARBA" id="ARBA00023136"/>
    </source>
</evidence>
<feature type="transmembrane region" description="Helical" evidence="5">
    <location>
        <begin position="390"/>
        <end position="412"/>
    </location>
</feature>
<feature type="transmembrane region" description="Helical" evidence="5">
    <location>
        <begin position="108"/>
        <end position="130"/>
    </location>
</feature>
<keyword evidence="2 5" id="KW-0812">Transmembrane</keyword>
<sequence length="625" mass="66853">MTIHPETKSIALGKFEQSDGHMQRKIGLWQLIAIAVTVQIGASWLLAPLATAGLAGPAAILTWVIGGVLFTVMAAPWLETSTALPRTGISVRGPQFTHGSLLGWMNGWGYMIACITLPPIEALAALTYVGGQFPKLGLLHSVEGVTMLTWPNGILAAAALIVVFFMLNIYGVKILAKTSAWVSLWKILIPIVVAVLLFFSFNSENFTQYGGFAPMGASSIFHAMTTGGVIFAFNAIRVIADFGGESVNPRKHLPIAIVIGGLIIPLVIYLALQIGFLGVIDWGDMGVAPGNWEGLNAGAWAASPLVNALAVAGFAWFGVILLIDAAAAPAVTGLTFMGIAGRTTYANSVNGALPRIFQRLNKYGVPWFSLVMCTVVSMFFLFPAPSWYQMVGLVSTALVISYLMGGPILMVLRRTAPEITRPIRLPAAWLFCAAAHVASMLVVYYAGWWTLVNLLTIFFFGLPIAAFYLGPRMGWFTKTIGGVIGTASLVAWIALASASGWVLTAGTTKRPGGLQDWTYIILFTVVVAVTWTVLHIASNKDGRRQIAAAAWLPASLILTLIAAYLTDTTNGKEKLLNDGWTAAIVILGGILSFIWASRSGISTAEIRDVVESEAELREAEAHLTK</sequence>
<dbReference type="AlphaFoldDB" id="A0A9X2HHY3"/>
<feature type="transmembrane region" description="Helical" evidence="5">
    <location>
        <begin position="451"/>
        <end position="470"/>
    </location>
</feature>
<feature type="transmembrane region" description="Helical" evidence="5">
    <location>
        <begin position="221"/>
        <end position="240"/>
    </location>
</feature>
<feature type="transmembrane region" description="Helical" evidence="5">
    <location>
        <begin position="517"/>
        <end position="534"/>
    </location>
</feature>
<keyword evidence="7" id="KW-1185">Reference proteome</keyword>
<dbReference type="RefSeq" id="WP_254165284.1">
    <property type="nucleotide sequence ID" value="NZ_JANAFB010000006.1"/>
</dbReference>
<feature type="transmembrane region" description="Helical" evidence="5">
    <location>
        <begin position="546"/>
        <end position="565"/>
    </location>
</feature>
<feature type="transmembrane region" description="Helical" evidence="5">
    <location>
        <begin position="580"/>
        <end position="597"/>
    </location>
</feature>
<keyword evidence="3 5" id="KW-1133">Transmembrane helix</keyword>
<dbReference type="GO" id="GO:0022857">
    <property type="term" value="F:transmembrane transporter activity"/>
    <property type="evidence" value="ECO:0007669"/>
    <property type="project" value="InterPro"/>
</dbReference>
<feature type="transmembrane region" description="Helical" evidence="5">
    <location>
        <begin position="424"/>
        <end position="445"/>
    </location>
</feature>